<dbReference type="Gene3D" id="3.40.50.2000">
    <property type="entry name" value="Glycogen Phosphorylase B"/>
    <property type="match status" value="2"/>
</dbReference>
<evidence type="ECO:0000256" key="2">
    <source>
        <dbReference type="ARBA" id="ARBA00004713"/>
    </source>
</evidence>
<evidence type="ECO:0000256" key="1">
    <source>
        <dbReference type="ARBA" id="ARBA00004515"/>
    </source>
</evidence>
<comment type="subcellular location">
    <subcellularLocation>
        <location evidence="1">Cell inner membrane</location>
        <topology evidence="1">Peripheral membrane protein</topology>
        <orientation evidence="1">Cytoplasmic side</orientation>
    </subcellularLocation>
</comment>
<evidence type="ECO:0000256" key="9">
    <source>
        <dbReference type="ARBA" id="ARBA00043995"/>
    </source>
</evidence>
<keyword evidence="8" id="KW-0472">Membrane</keyword>
<keyword evidence="6 14" id="KW-0808">Transferase</keyword>
<dbReference type="InterPro" id="IPR011908">
    <property type="entry name" value="LipoPS_heptosylTferase-I"/>
</dbReference>
<accession>B3E4W2</accession>
<evidence type="ECO:0000256" key="11">
    <source>
        <dbReference type="ARBA" id="ARBA00044190"/>
    </source>
</evidence>
<dbReference type="Pfam" id="PF01075">
    <property type="entry name" value="Glyco_transf_9"/>
    <property type="match status" value="1"/>
</dbReference>
<dbReference type="HOGENOM" id="CLU_038371_6_0_7"/>
<dbReference type="AlphaFoldDB" id="B3E4W2"/>
<dbReference type="KEGG" id="glo:Glov_0801"/>
<evidence type="ECO:0000256" key="12">
    <source>
        <dbReference type="ARBA" id="ARBA00044330"/>
    </source>
</evidence>
<dbReference type="RefSeq" id="WP_012468883.1">
    <property type="nucleotide sequence ID" value="NC_010814.1"/>
</dbReference>
<dbReference type="SUPFAM" id="SSF53756">
    <property type="entry name" value="UDP-Glycosyltransferase/glycogen phosphorylase"/>
    <property type="match status" value="1"/>
</dbReference>
<evidence type="ECO:0000256" key="7">
    <source>
        <dbReference type="ARBA" id="ARBA00022985"/>
    </source>
</evidence>
<dbReference type="PANTHER" id="PTHR30160">
    <property type="entry name" value="TETRAACYLDISACCHARIDE 4'-KINASE-RELATED"/>
    <property type="match status" value="1"/>
</dbReference>
<evidence type="ECO:0000256" key="8">
    <source>
        <dbReference type="ARBA" id="ARBA00023136"/>
    </source>
</evidence>
<reference evidence="14 15" key="1">
    <citation type="submission" date="2008-05" db="EMBL/GenBank/DDBJ databases">
        <title>Complete sequence of chromosome of Geobacter lovleyi SZ.</title>
        <authorList>
            <consortium name="US DOE Joint Genome Institute"/>
            <person name="Lucas S."/>
            <person name="Copeland A."/>
            <person name="Lapidus A."/>
            <person name="Glavina del Rio T."/>
            <person name="Dalin E."/>
            <person name="Tice H."/>
            <person name="Bruce D."/>
            <person name="Goodwin L."/>
            <person name="Pitluck S."/>
            <person name="Chertkov O."/>
            <person name="Meincke L."/>
            <person name="Brettin T."/>
            <person name="Detter J.C."/>
            <person name="Han C."/>
            <person name="Tapia R."/>
            <person name="Kuske C.R."/>
            <person name="Schmutz J."/>
            <person name="Larimer F."/>
            <person name="Land M."/>
            <person name="Hauser L."/>
            <person name="Kyrpides N."/>
            <person name="Mikhailova N."/>
            <person name="Sung Y."/>
            <person name="Fletcher K.E."/>
            <person name="Ritalahti K.M."/>
            <person name="Loeffler F.E."/>
            <person name="Richardson P."/>
        </authorList>
    </citation>
    <scope>NUCLEOTIDE SEQUENCE [LARGE SCALE GENOMIC DNA]</scope>
    <source>
        <strain evidence="15">ATCC BAA-1151 / DSM 17278 / SZ</strain>
    </source>
</reference>
<name>B3E4W2_TRIL1</name>
<evidence type="ECO:0000313" key="15">
    <source>
        <dbReference type="Proteomes" id="UP000002420"/>
    </source>
</evidence>
<keyword evidence="15" id="KW-1185">Reference proteome</keyword>
<comment type="catalytic activity">
    <reaction evidence="13">
        <text>an alpha-Kdo-(2-&gt;4)-alpha-Kdo-(2-&gt;6)-lipid A + ADP-L-glycero-beta-D-manno-heptose = an L-alpha-D-Hep-(1-&gt;5)-[alpha-Kdo-(2-&gt;4)]-alpha-Kdo-(2-&gt;6)-lipid A + ADP + H(+)</text>
        <dbReference type="Rhea" id="RHEA:74067"/>
        <dbReference type="ChEBI" id="CHEBI:15378"/>
        <dbReference type="ChEBI" id="CHEBI:61506"/>
        <dbReference type="ChEBI" id="CHEBI:176431"/>
        <dbReference type="ChEBI" id="CHEBI:193068"/>
        <dbReference type="ChEBI" id="CHEBI:456216"/>
        <dbReference type="EC" id="2.4.99.23"/>
    </reaction>
</comment>
<dbReference type="InterPro" id="IPR002201">
    <property type="entry name" value="Glyco_trans_9"/>
</dbReference>
<keyword evidence="5" id="KW-0328">Glycosyltransferase</keyword>
<dbReference type="STRING" id="398767.Glov_0801"/>
<organism evidence="14 15">
    <name type="scientific">Trichlorobacter lovleyi (strain ATCC BAA-1151 / DSM 17278 / SZ)</name>
    <name type="common">Geobacter lovleyi</name>
    <dbReference type="NCBI Taxonomy" id="398767"/>
    <lineage>
        <taxon>Bacteria</taxon>
        <taxon>Pseudomonadati</taxon>
        <taxon>Thermodesulfobacteriota</taxon>
        <taxon>Desulfuromonadia</taxon>
        <taxon>Geobacterales</taxon>
        <taxon>Geobacteraceae</taxon>
        <taxon>Trichlorobacter</taxon>
    </lineage>
</organism>
<dbReference type="GO" id="GO:0008713">
    <property type="term" value="F:ADP-heptose-lipopolysaccharide heptosyltransferase activity"/>
    <property type="evidence" value="ECO:0007669"/>
    <property type="project" value="TreeGrafter"/>
</dbReference>
<comment type="pathway">
    <text evidence="2">Bacterial outer membrane biogenesis; LPS core biosynthesis.</text>
</comment>
<evidence type="ECO:0000256" key="5">
    <source>
        <dbReference type="ARBA" id="ARBA00022676"/>
    </source>
</evidence>
<keyword evidence="7" id="KW-0448">Lipopolysaccharide biosynthesis</keyword>
<protein>
    <recommendedName>
        <fullName evidence="11">Lipopolysaccharide heptosyltransferase 1</fullName>
        <ecNumber evidence="10">2.4.99.23</ecNumber>
    </recommendedName>
    <alternativeName>
        <fullName evidence="12">ADP-heptose:lipopolysaccharide heptosyltransferase I</fullName>
    </alternativeName>
</protein>
<comment type="similarity">
    <text evidence="9">Belongs to the glycosyltransferase 9 family.</text>
</comment>
<dbReference type="GO" id="GO:0005886">
    <property type="term" value="C:plasma membrane"/>
    <property type="evidence" value="ECO:0007669"/>
    <property type="project" value="UniProtKB-SubCell"/>
</dbReference>
<dbReference type="Proteomes" id="UP000002420">
    <property type="component" value="Chromosome"/>
</dbReference>
<dbReference type="PANTHER" id="PTHR30160:SF19">
    <property type="entry name" value="LIPOPOLYSACCHARIDE HEPTOSYLTRANSFERASE 1"/>
    <property type="match status" value="1"/>
</dbReference>
<evidence type="ECO:0000256" key="10">
    <source>
        <dbReference type="ARBA" id="ARBA00044041"/>
    </source>
</evidence>
<dbReference type="EC" id="2.4.99.23" evidence="10"/>
<evidence type="ECO:0000313" key="14">
    <source>
        <dbReference type="EMBL" id="ACD94527.1"/>
    </source>
</evidence>
<evidence type="ECO:0000256" key="6">
    <source>
        <dbReference type="ARBA" id="ARBA00022679"/>
    </source>
</evidence>
<dbReference type="CDD" id="cd03789">
    <property type="entry name" value="GT9_LPS_heptosyltransferase"/>
    <property type="match status" value="1"/>
</dbReference>
<keyword evidence="4" id="KW-0997">Cell inner membrane</keyword>
<dbReference type="eggNOG" id="COG0859">
    <property type="taxonomic scope" value="Bacteria"/>
</dbReference>
<dbReference type="OrthoDB" id="9760688at2"/>
<keyword evidence="3" id="KW-1003">Cell membrane</keyword>
<dbReference type="EMBL" id="CP001089">
    <property type="protein sequence ID" value="ACD94527.1"/>
    <property type="molecule type" value="Genomic_DNA"/>
</dbReference>
<evidence type="ECO:0000256" key="13">
    <source>
        <dbReference type="ARBA" id="ARBA00049201"/>
    </source>
</evidence>
<gene>
    <name evidence="14" type="ordered locus">Glov_0801</name>
</gene>
<evidence type="ECO:0000256" key="4">
    <source>
        <dbReference type="ARBA" id="ARBA00022519"/>
    </source>
</evidence>
<sequence length="335" mass="35989">MKIALVRLSSLGDIVLCMASLQVIRQAFPDCRITWVTDQRFAGLLDCQPDVEQVIALDLKGIKKRPSWSGLVAQFQALRSAGPFDRVIDLHGMIKSAVVGSLLGGRQDGFARSCRKESLAGLWYREAYSIPYDLPATVRYTLLVCRALGIACSPAEAAAYPQRPYMHWQKCDEAVLEPYLSDQAKNVLIVPGTSAPNKNYPPEQFAAVANLLKLNLLVCHGNDAEYAAALTIAGHAPHVRVLPRLRLGELKALAGRMDLVIGGDSGPTHLALASGVPSITLFGATPVCFTPGLRNRVIKTATVPNLLKPDPHDLSVAEIPAGQIADLAAELLAGS</sequence>
<dbReference type="CAZy" id="GT9">
    <property type="family name" value="Glycosyltransferase Family 9"/>
</dbReference>
<dbReference type="InterPro" id="IPR051199">
    <property type="entry name" value="LPS_LOS_Heptosyltrfase"/>
</dbReference>
<dbReference type="GO" id="GO:0005829">
    <property type="term" value="C:cytosol"/>
    <property type="evidence" value="ECO:0007669"/>
    <property type="project" value="TreeGrafter"/>
</dbReference>
<dbReference type="NCBIfam" id="TIGR02193">
    <property type="entry name" value="heptsyl_trn_I"/>
    <property type="match status" value="1"/>
</dbReference>
<evidence type="ECO:0000256" key="3">
    <source>
        <dbReference type="ARBA" id="ARBA00022475"/>
    </source>
</evidence>
<dbReference type="GO" id="GO:0009244">
    <property type="term" value="P:lipopolysaccharide core region biosynthetic process"/>
    <property type="evidence" value="ECO:0007669"/>
    <property type="project" value="InterPro"/>
</dbReference>
<proteinExistence type="inferred from homology"/>